<feature type="non-terminal residue" evidence="5">
    <location>
        <position position="558"/>
    </location>
</feature>
<dbReference type="Proteomes" id="UP001174909">
    <property type="component" value="Unassembled WGS sequence"/>
</dbReference>
<gene>
    <name evidence="5" type="ORF">GBAR_LOCUS15263</name>
</gene>
<sequence length="558" mass="61890">QHAFEHHLLPVSADAANPSPPSFVVAGSCGRSGSVMSAAATLGLKMQVSPDTWKGASAHNMKLSQAIIARCDQGMRISRRTDPLPLLRDACIRESNDRIHAYVRATRAVVVQLRQKLVATNEEIKALTRGKEALERSLEHTRKDLALSRQSVELRGLRPSREKEPDAADLCLLEEQAHLLSSKRSLEVQLSKAQQQLQVLSLTRARLAAVLQERSRVTDLLCHSMSSTVAVSHFSSSSSQIFDRQRKVGFLPQSLVPGNERLQRSKSAQGSYGVQRSKSHSAPAPLHLSVIREETEGHRGSLGPKEFEEKQTYLDPYETFSPESRDSVQLASEAILKSQEIRRELRAAVDNKKLLQVSAHNTVNEGLTRKLAETITITQHLQVNAGQTSLAVHRARRCLETQEKGHGYLLGPESIANLTTRERLDRPLVKVYQRHPSTELPEAAHFAQASAAYTESLQATRKNVMLLRLAQKGLQADIRDKKTAAEVDSGIVRLRRQKASHRWVLDGQSSSVKRAVKLYSRRTSSAPAAPSANGAVSVRESIQKERWWKASNHSRSTD</sequence>
<dbReference type="AlphaFoldDB" id="A0AA35SBE5"/>
<dbReference type="GO" id="GO:0005929">
    <property type="term" value="C:cilium"/>
    <property type="evidence" value="ECO:0007669"/>
    <property type="project" value="UniProtKB-ARBA"/>
</dbReference>
<dbReference type="EMBL" id="CASHTH010002221">
    <property type="protein sequence ID" value="CAI8026579.1"/>
    <property type="molecule type" value="Genomic_DNA"/>
</dbReference>
<dbReference type="PANTHER" id="PTHR35081">
    <property type="entry name" value="COILED-COIL DOMAIN-CONTAINING PROTEIN 105"/>
    <property type="match status" value="1"/>
</dbReference>
<reference evidence="5" key="1">
    <citation type="submission" date="2023-03" db="EMBL/GenBank/DDBJ databases">
        <authorList>
            <person name="Steffen K."/>
            <person name="Cardenas P."/>
        </authorList>
    </citation>
    <scope>NUCLEOTIDE SEQUENCE</scope>
</reference>
<dbReference type="InterPro" id="IPR038949">
    <property type="entry name" value="TEKTL1"/>
</dbReference>
<dbReference type="Pfam" id="PF03148">
    <property type="entry name" value="Tektin"/>
    <property type="match status" value="2"/>
</dbReference>
<feature type="coiled-coil region" evidence="3">
    <location>
        <begin position="110"/>
        <end position="144"/>
    </location>
</feature>
<name>A0AA35SBE5_GEOBA</name>
<evidence type="ECO:0000313" key="6">
    <source>
        <dbReference type="Proteomes" id="UP001174909"/>
    </source>
</evidence>
<organism evidence="5 6">
    <name type="scientific">Geodia barretti</name>
    <name type="common">Barrett's horny sponge</name>
    <dbReference type="NCBI Taxonomy" id="519541"/>
    <lineage>
        <taxon>Eukaryota</taxon>
        <taxon>Metazoa</taxon>
        <taxon>Porifera</taxon>
        <taxon>Demospongiae</taxon>
        <taxon>Heteroscleromorpha</taxon>
        <taxon>Tetractinellida</taxon>
        <taxon>Astrophorina</taxon>
        <taxon>Geodiidae</taxon>
        <taxon>Geodia</taxon>
    </lineage>
</organism>
<dbReference type="PANTHER" id="PTHR35081:SF1">
    <property type="entry name" value="COILED-COIL DOMAIN-CONTAINING PROTEIN 105"/>
    <property type="match status" value="1"/>
</dbReference>
<keyword evidence="2" id="KW-0963">Cytoplasm</keyword>
<evidence type="ECO:0000256" key="3">
    <source>
        <dbReference type="SAM" id="Coils"/>
    </source>
</evidence>
<evidence type="ECO:0000256" key="2">
    <source>
        <dbReference type="ARBA" id="ARBA00022490"/>
    </source>
</evidence>
<comment type="subcellular location">
    <subcellularLocation>
        <location evidence="1">Cytoplasm</location>
    </subcellularLocation>
</comment>
<protein>
    <submittedName>
        <fullName evidence="5">Coiled-coil domain-containing protein 105</fullName>
    </submittedName>
</protein>
<accession>A0AA35SBE5</accession>
<evidence type="ECO:0000256" key="1">
    <source>
        <dbReference type="ARBA" id="ARBA00004496"/>
    </source>
</evidence>
<keyword evidence="6" id="KW-1185">Reference proteome</keyword>
<feature type="region of interest" description="Disordered" evidence="4">
    <location>
        <begin position="259"/>
        <end position="283"/>
    </location>
</feature>
<dbReference type="GO" id="GO:0005737">
    <property type="term" value="C:cytoplasm"/>
    <property type="evidence" value="ECO:0007669"/>
    <property type="project" value="UniProtKB-SubCell"/>
</dbReference>
<keyword evidence="3" id="KW-0175">Coiled coil</keyword>
<feature type="compositionally biased region" description="Polar residues" evidence="4">
    <location>
        <begin position="265"/>
        <end position="276"/>
    </location>
</feature>
<comment type="caution">
    <text evidence="5">The sequence shown here is derived from an EMBL/GenBank/DDBJ whole genome shotgun (WGS) entry which is preliminary data.</text>
</comment>
<dbReference type="InterPro" id="IPR048256">
    <property type="entry name" value="Tektin-like"/>
</dbReference>
<evidence type="ECO:0000313" key="5">
    <source>
        <dbReference type="EMBL" id="CAI8026579.1"/>
    </source>
</evidence>
<evidence type="ECO:0000256" key="4">
    <source>
        <dbReference type="SAM" id="MobiDB-lite"/>
    </source>
</evidence>
<proteinExistence type="predicted"/>